<feature type="compositionally biased region" description="Basic residues" evidence="1">
    <location>
        <begin position="28"/>
        <end position="47"/>
    </location>
</feature>
<dbReference type="RefSeq" id="WP_109824595.1">
    <property type="nucleotide sequence ID" value="NZ_QGKL01000040.1"/>
</dbReference>
<reference evidence="2 3" key="1">
    <citation type="submission" date="2018-05" db="EMBL/GenBank/DDBJ databases">
        <title>Leucothrix arctica sp. nov., isolated from Arctic seawater.</title>
        <authorList>
            <person name="Choi A."/>
            <person name="Baek K."/>
        </authorList>
    </citation>
    <scope>NUCLEOTIDE SEQUENCE [LARGE SCALE GENOMIC DNA]</scope>
    <source>
        <strain evidence="2 3">IMCC9719</strain>
    </source>
</reference>
<dbReference type="AlphaFoldDB" id="A0A317C7J4"/>
<dbReference type="EMBL" id="QGKL01000040">
    <property type="protein sequence ID" value="PWQ94267.1"/>
    <property type="molecule type" value="Genomic_DNA"/>
</dbReference>
<evidence type="ECO:0000313" key="3">
    <source>
        <dbReference type="Proteomes" id="UP000245506"/>
    </source>
</evidence>
<organism evidence="2 3">
    <name type="scientific">Leucothrix arctica</name>
    <dbReference type="NCBI Taxonomy" id="1481894"/>
    <lineage>
        <taxon>Bacteria</taxon>
        <taxon>Pseudomonadati</taxon>
        <taxon>Pseudomonadota</taxon>
        <taxon>Gammaproteobacteria</taxon>
        <taxon>Thiotrichales</taxon>
        <taxon>Thiotrichaceae</taxon>
        <taxon>Leucothrix</taxon>
    </lineage>
</organism>
<feature type="compositionally biased region" description="Basic and acidic residues" evidence="1">
    <location>
        <begin position="17"/>
        <end position="26"/>
    </location>
</feature>
<keyword evidence="3" id="KW-1185">Reference proteome</keyword>
<evidence type="ECO:0000256" key="1">
    <source>
        <dbReference type="SAM" id="MobiDB-lite"/>
    </source>
</evidence>
<feature type="region of interest" description="Disordered" evidence="1">
    <location>
        <begin position="1"/>
        <end position="60"/>
    </location>
</feature>
<accession>A0A317C7J4</accession>
<dbReference type="Proteomes" id="UP000245506">
    <property type="component" value="Unassembled WGS sequence"/>
</dbReference>
<sequence length="179" mass="20171">MSSIRDQLLKAGLVTEEQVKQSETKPKPSGKKHHKPTNKHNKSKPQTKKPAVPAKKKELSDLELFYKERESTEKAEQAEQDKARKEAARIRKLNRAKIGALIRDNMQNDEAADIRYNFVVGSSVKYLFVTEAQQDLLSAGKLAIAFLGEKRCLISPEVGDQIKAIESSRIVILFEPESE</sequence>
<evidence type="ECO:0000313" key="2">
    <source>
        <dbReference type="EMBL" id="PWQ94267.1"/>
    </source>
</evidence>
<name>A0A317C7J4_9GAMM</name>
<proteinExistence type="predicted"/>
<dbReference type="InterPro" id="IPR018636">
    <property type="entry name" value="DUF2058"/>
</dbReference>
<dbReference type="Pfam" id="PF09831">
    <property type="entry name" value="DUF2058"/>
    <property type="match status" value="1"/>
</dbReference>
<comment type="caution">
    <text evidence="2">The sequence shown here is derived from an EMBL/GenBank/DDBJ whole genome shotgun (WGS) entry which is preliminary data.</text>
</comment>
<gene>
    <name evidence="2" type="ORF">DKT75_16025</name>
</gene>
<protein>
    <submittedName>
        <fullName evidence="2">DUF2058 domain-containing protein</fullName>
    </submittedName>
</protein>
<dbReference type="OrthoDB" id="5294470at2"/>